<dbReference type="RefSeq" id="WP_171417767.1">
    <property type="nucleotide sequence ID" value="NZ_JABFOR010000022.1"/>
</dbReference>
<accession>A0AAP6ZY92</accession>
<sequence length="182" mass="21365">MLEHSFFVSQNEQDYYSRFTCGVASMMMLLSYHKLNLGFSFVQLADELRLAVPPMEKGYKETDPQIGVYPEDVFRFLYKRDIPFRMSFYEEEWEACLLDGPVMAMVSVERDGEEEDEDDCETEAHWVVLIRKEENNFYYLDPWYTSDSEYCRVMSQEDFFASYTGIACQIIAQTDSGEVGSY</sequence>
<dbReference type="Gene3D" id="3.90.70.10">
    <property type="entry name" value="Cysteine proteinases"/>
    <property type="match status" value="1"/>
</dbReference>
<comment type="caution">
    <text evidence="1">The sequence shown here is derived from an EMBL/GenBank/DDBJ whole genome shotgun (WGS) entry which is preliminary data.</text>
</comment>
<name>A0AAP6ZY92_PAEAL</name>
<evidence type="ECO:0000313" key="1">
    <source>
        <dbReference type="EMBL" id="NOJ72225.1"/>
    </source>
</evidence>
<reference evidence="1 2" key="1">
    <citation type="submission" date="2020-05" db="EMBL/GenBank/DDBJ databases">
        <title>Whole genome sequencing and identification of novel metabolites from Paenibacillus alvei strain JR949.</title>
        <authorList>
            <person name="Rajendhran J."/>
            <person name="Sree Pranav P."/>
            <person name="Mahalakshmi B."/>
            <person name="Karthikeyan R."/>
        </authorList>
    </citation>
    <scope>NUCLEOTIDE SEQUENCE [LARGE SCALE GENOMIC DNA]</scope>
    <source>
        <strain evidence="1 2">JR949</strain>
    </source>
</reference>
<dbReference type="EMBL" id="JABFOR010000022">
    <property type="protein sequence ID" value="NOJ72225.1"/>
    <property type="molecule type" value="Genomic_DNA"/>
</dbReference>
<dbReference type="AlphaFoldDB" id="A0AAP6ZY92"/>
<organism evidence="1 2">
    <name type="scientific">Paenibacillus alvei</name>
    <name type="common">Bacillus alvei</name>
    <dbReference type="NCBI Taxonomy" id="44250"/>
    <lineage>
        <taxon>Bacteria</taxon>
        <taxon>Bacillati</taxon>
        <taxon>Bacillota</taxon>
        <taxon>Bacilli</taxon>
        <taxon>Bacillales</taxon>
        <taxon>Paenibacillaceae</taxon>
        <taxon>Paenibacillus</taxon>
    </lineage>
</organism>
<evidence type="ECO:0000313" key="2">
    <source>
        <dbReference type="Proteomes" id="UP000552038"/>
    </source>
</evidence>
<protein>
    <submittedName>
        <fullName evidence="1">Uncharacterized protein</fullName>
    </submittedName>
</protein>
<dbReference type="Proteomes" id="UP000552038">
    <property type="component" value="Unassembled WGS sequence"/>
</dbReference>
<proteinExistence type="predicted"/>
<gene>
    <name evidence="1" type="ORF">HMI46_16875</name>
</gene>